<dbReference type="STRING" id="1144275.COCOR_03370"/>
<gene>
    <name evidence="2" type="ordered locus">COCOR_03370</name>
</gene>
<accession>H8MJ55</accession>
<organism evidence="2 3">
    <name type="scientific">Corallococcus coralloides (strain ATCC 25202 / DSM 2259 / NBRC 100086 / M2)</name>
    <name type="common">Myxococcus coralloides</name>
    <dbReference type="NCBI Taxonomy" id="1144275"/>
    <lineage>
        <taxon>Bacteria</taxon>
        <taxon>Pseudomonadati</taxon>
        <taxon>Myxococcota</taxon>
        <taxon>Myxococcia</taxon>
        <taxon>Myxococcales</taxon>
        <taxon>Cystobacterineae</taxon>
        <taxon>Myxococcaceae</taxon>
        <taxon>Corallococcus</taxon>
    </lineage>
</organism>
<dbReference type="InParanoid" id="H8MJ55"/>
<keyword evidence="3" id="KW-1185">Reference proteome</keyword>
<sequence length="455" mass="50051">MTNLQGGFAGARHCLMPARLECASSYWELIFNQHSPRLTASHMSQSQFRIPSHFAPRIRSLLETAYSSESSDTSTAQNLWLLPSTQQIGLLLDVPFFASQYMDEGRQTALSVEFTDVPKNLSDRRDSYEFDKPISFNPRELAKLAPAVEAATTHLGVRPVGQDELEVWGVIHYGNKQINTNTTRVASGVLAETSGIGAVKLQLKGRPLLRFNKGDALLFEGSSPVLASTHFLQIVRRFIGCFGSTEKAINHKSRMLYDIASAITDLHHGGAVLLQERKNISRGITIKFKSKGLICNRLSDALGLHAEHALPLPNEAMFEFPLIGDDPRHANSYYQLLNSEWAQTRYQKAVAFVARLSAVDGAVLVDEHLNIAGFGAFIDFDPGLDSETKIMQRNADVSRWTEIELSKVGGARHQSAVRFCKGQSGPALAIIVSQDGTTSIVGKSNAEGIIQVVRF</sequence>
<dbReference type="Pfam" id="PF21751">
    <property type="entry name" value="DACNV"/>
    <property type="match status" value="1"/>
</dbReference>
<name>H8MJ55_CORCM</name>
<feature type="domain" description="Probable sensor" evidence="1">
    <location>
        <begin position="78"/>
        <end position="172"/>
    </location>
</feature>
<proteinExistence type="predicted"/>
<dbReference type="AlphaFoldDB" id="H8MJ55"/>
<dbReference type="Gene3D" id="3.40.1700.10">
    <property type="entry name" value="DNA integrity scanning protein, DisA, N-terminal domain"/>
    <property type="match status" value="1"/>
</dbReference>
<dbReference type="EMBL" id="CP003389">
    <property type="protein sequence ID" value="AFE05184.1"/>
    <property type="molecule type" value="Genomic_DNA"/>
</dbReference>
<evidence type="ECO:0000313" key="2">
    <source>
        <dbReference type="EMBL" id="AFE05184.1"/>
    </source>
</evidence>
<dbReference type="InterPro" id="IPR048551">
    <property type="entry name" value="DACNV"/>
</dbReference>
<evidence type="ECO:0000259" key="1">
    <source>
        <dbReference type="Pfam" id="PF21751"/>
    </source>
</evidence>
<dbReference type="Proteomes" id="UP000007587">
    <property type="component" value="Chromosome"/>
</dbReference>
<reference evidence="3" key="2">
    <citation type="submission" date="2012-03" db="EMBL/GenBank/DDBJ databases">
        <title>Genome sequence of the fruiting myxobacterium Corallococcus coralloides DSM 2259.</title>
        <authorList>
            <person name="Huntley S."/>
            <person name="Zhang Y."/>
            <person name="Treuner-Lange A."/>
            <person name="Sensen C.W."/>
            <person name="Sogaard-Andersen L."/>
        </authorList>
    </citation>
    <scope>NUCLEOTIDE SEQUENCE [LARGE SCALE GENOMIC DNA]</scope>
    <source>
        <strain evidence="3">ATCC 25202 / DSM 2259 / NBRC 100086 / M2</strain>
    </source>
</reference>
<dbReference type="InterPro" id="IPR036888">
    <property type="entry name" value="DNA_integrity_DisA_N_sf"/>
</dbReference>
<dbReference type="SUPFAM" id="SSF143597">
    <property type="entry name" value="YojJ-like"/>
    <property type="match status" value="1"/>
</dbReference>
<dbReference type="HOGENOM" id="CLU_682803_0_0_7"/>
<dbReference type="KEGG" id="ccx:COCOR_03370"/>
<evidence type="ECO:0000313" key="3">
    <source>
        <dbReference type="Proteomes" id="UP000007587"/>
    </source>
</evidence>
<protein>
    <recommendedName>
        <fullName evidence="1">Probable sensor domain-containing protein</fullName>
    </recommendedName>
</protein>
<reference evidence="2 3" key="1">
    <citation type="journal article" date="2012" name="J. Bacteriol.">
        <title>Complete Genome Sequence of the Fruiting Myxobacterium Corallococcus coralloides DSM 2259.</title>
        <authorList>
            <person name="Huntley S."/>
            <person name="Zhang Y."/>
            <person name="Treuner-Lange A."/>
            <person name="Kneip S."/>
            <person name="Sensen C.W."/>
            <person name="Sogaard-Andersen L."/>
        </authorList>
    </citation>
    <scope>NUCLEOTIDE SEQUENCE [LARGE SCALE GENOMIC DNA]</scope>
    <source>
        <strain evidence="3">ATCC 25202 / DSM 2259 / NBRC 100086 / M2</strain>
    </source>
</reference>